<gene>
    <name evidence="3" type="ORF">J0383_07770</name>
</gene>
<dbReference type="EMBL" id="CP071448">
    <property type="protein sequence ID" value="QSW90696.1"/>
    <property type="molecule type" value="Genomic_DNA"/>
</dbReference>
<protein>
    <submittedName>
        <fullName evidence="3">Uncharacterized protein</fullName>
    </submittedName>
</protein>
<evidence type="ECO:0000256" key="2">
    <source>
        <dbReference type="SAM" id="Phobius"/>
    </source>
</evidence>
<keyword evidence="1" id="KW-0175">Coiled coil</keyword>
<evidence type="ECO:0000256" key="1">
    <source>
        <dbReference type="SAM" id="Coils"/>
    </source>
</evidence>
<keyword evidence="4" id="KW-1185">Reference proteome</keyword>
<sequence length="104" mass="11838">MGEIAGQVIIAVASAVIAYIVGYRKNKIENELSELDSVQKAIEIWQKTATDLQAEIKELREDIVKMRNENRRLHVAVAKFTKALQKFDPDLADEINKEINNEQN</sequence>
<reference evidence="3 4" key="1">
    <citation type="submission" date="2021-03" db="EMBL/GenBank/DDBJ databases">
        <title>Flavobacterium kribbensis sp. nov, an endophytic bacteria, isolated from soybean.</title>
        <authorList>
            <person name="Lee J."/>
            <person name="Seo J."/>
        </authorList>
    </citation>
    <scope>NUCLEOTIDE SEQUENCE [LARGE SCALE GENOMIC DNA]</scope>
    <source>
        <strain evidence="3 4">BB8</strain>
    </source>
</reference>
<evidence type="ECO:0000313" key="4">
    <source>
        <dbReference type="Proteomes" id="UP000663440"/>
    </source>
</evidence>
<keyword evidence="2" id="KW-0812">Transmembrane</keyword>
<keyword evidence="2" id="KW-1133">Transmembrane helix</keyword>
<dbReference type="RefSeq" id="WP_207297845.1">
    <property type="nucleotide sequence ID" value="NZ_CP071448.1"/>
</dbReference>
<feature type="coiled-coil region" evidence="1">
    <location>
        <begin position="28"/>
        <end position="76"/>
    </location>
</feature>
<dbReference type="Proteomes" id="UP000663440">
    <property type="component" value="Chromosome"/>
</dbReference>
<name>A0ABX7QHZ6_9FLAO</name>
<evidence type="ECO:0000313" key="3">
    <source>
        <dbReference type="EMBL" id="QSW90696.1"/>
    </source>
</evidence>
<organism evidence="3 4">
    <name type="scientific">Flavobacterium endoglycinae</name>
    <dbReference type="NCBI Taxonomy" id="2816357"/>
    <lineage>
        <taxon>Bacteria</taxon>
        <taxon>Pseudomonadati</taxon>
        <taxon>Bacteroidota</taxon>
        <taxon>Flavobacteriia</taxon>
        <taxon>Flavobacteriales</taxon>
        <taxon>Flavobacteriaceae</taxon>
        <taxon>Flavobacterium</taxon>
    </lineage>
</organism>
<accession>A0ABX7QHZ6</accession>
<keyword evidence="2" id="KW-0472">Membrane</keyword>
<proteinExistence type="predicted"/>
<feature type="transmembrane region" description="Helical" evidence="2">
    <location>
        <begin position="6"/>
        <end position="23"/>
    </location>
</feature>